<evidence type="ECO:0000259" key="1">
    <source>
        <dbReference type="Pfam" id="PF07727"/>
    </source>
</evidence>
<reference evidence="2" key="1">
    <citation type="submission" date="2015-11" db="EMBL/GenBank/DDBJ databases">
        <title>De novo transcriptome assembly of four potential Pierce s Disease insect vectors from Arizona vineyards.</title>
        <authorList>
            <person name="Tassone E.E."/>
        </authorList>
    </citation>
    <scope>NUCLEOTIDE SEQUENCE</scope>
</reference>
<feature type="non-terminal residue" evidence="2">
    <location>
        <position position="1"/>
    </location>
</feature>
<proteinExistence type="predicted"/>
<dbReference type="Pfam" id="PF07727">
    <property type="entry name" value="RVT_2"/>
    <property type="match status" value="1"/>
</dbReference>
<organism evidence="2">
    <name type="scientific">Homalodisca liturata</name>
    <dbReference type="NCBI Taxonomy" id="320908"/>
    <lineage>
        <taxon>Eukaryota</taxon>
        <taxon>Metazoa</taxon>
        <taxon>Ecdysozoa</taxon>
        <taxon>Arthropoda</taxon>
        <taxon>Hexapoda</taxon>
        <taxon>Insecta</taxon>
        <taxon>Pterygota</taxon>
        <taxon>Neoptera</taxon>
        <taxon>Paraneoptera</taxon>
        <taxon>Hemiptera</taxon>
        <taxon>Auchenorrhyncha</taxon>
        <taxon>Membracoidea</taxon>
        <taxon>Cicadellidae</taxon>
        <taxon>Cicadellinae</taxon>
        <taxon>Proconiini</taxon>
        <taxon>Homalodisca</taxon>
    </lineage>
</organism>
<protein>
    <recommendedName>
        <fullName evidence="1">Reverse transcriptase Ty1/copia-type domain-containing protein</fullName>
    </recommendedName>
</protein>
<dbReference type="PANTHER" id="PTHR11439">
    <property type="entry name" value="GAG-POL-RELATED RETROTRANSPOSON"/>
    <property type="match status" value="1"/>
</dbReference>
<feature type="domain" description="Reverse transcriptase Ty1/copia-type" evidence="1">
    <location>
        <begin position="3"/>
        <end position="67"/>
    </location>
</feature>
<accession>A0A1B6IA20</accession>
<dbReference type="PANTHER" id="PTHR11439:SF483">
    <property type="entry name" value="PEPTIDE SYNTHASE GLIP-LIKE, PUTATIVE (AFU_ORTHOLOGUE AFUA_3G12920)-RELATED"/>
    <property type="match status" value="1"/>
</dbReference>
<gene>
    <name evidence="2" type="ORF">g.4384</name>
</gene>
<sequence length="151" mass="16904">DNEALLDHVKHEINKEIGIKDLGEAKYFLGIEIDQQNGIKMGQRGYVLEILKKFGMDSCNLVEIPTSPSTKIEGTAEDRGKSSYNHPYKELVGSLMYLAVCTRPDIAYTVSVLAQFNDKSSDHHWGSAKKVLRYLKGTSIIPCILMEISEN</sequence>
<dbReference type="AlphaFoldDB" id="A0A1B6IA20"/>
<name>A0A1B6IA20_9HEMI</name>
<dbReference type="InterPro" id="IPR013103">
    <property type="entry name" value="RVT_2"/>
</dbReference>
<dbReference type="EMBL" id="GECU01023920">
    <property type="protein sequence ID" value="JAS83786.1"/>
    <property type="molecule type" value="Transcribed_RNA"/>
</dbReference>
<evidence type="ECO:0000313" key="2">
    <source>
        <dbReference type="EMBL" id="JAS83786.1"/>
    </source>
</evidence>